<dbReference type="EMBL" id="VCNI01000002">
    <property type="protein sequence ID" value="TMU55820.1"/>
    <property type="molecule type" value="Genomic_DNA"/>
</dbReference>
<organism evidence="1 2">
    <name type="scientific">Flagellimonas algicola</name>
    <dbReference type="NCBI Taxonomy" id="2583815"/>
    <lineage>
        <taxon>Bacteria</taxon>
        <taxon>Pseudomonadati</taxon>
        <taxon>Bacteroidota</taxon>
        <taxon>Flavobacteriia</taxon>
        <taxon>Flavobacteriales</taxon>
        <taxon>Flavobacteriaceae</taxon>
        <taxon>Flagellimonas</taxon>
    </lineage>
</organism>
<dbReference type="NCBIfam" id="NF047658">
    <property type="entry name" value="HYC_CC_PP"/>
    <property type="match status" value="1"/>
</dbReference>
<accession>A0ABY2WMJ5</accession>
<reference evidence="1 2" key="1">
    <citation type="submission" date="2019-05" db="EMBL/GenBank/DDBJ databases">
        <title>Flagellimonas sp. AsT0115, sp. nov., isolated from a marine red algae, Asparagopsis taxiformis.</title>
        <authorList>
            <person name="Kim J."/>
            <person name="Jeong S.E."/>
            <person name="Jeon C.O."/>
        </authorList>
    </citation>
    <scope>NUCLEOTIDE SEQUENCE [LARGE SCALE GENOMIC DNA]</scope>
    <source>
        <strain evidence="1 2">AsT0115</strain>
    </source>
</reference>
<sequence length="124" mass="14017">MAMLVLLSTVSWTVEKHLCMGRVMDISLFAEAEHCAMEMAMAAMGDETEENHCCDDESFTVSGQDDLKLTLTDLELEQQVFLVAFTHGYLNLFESLEELPVPHEGYPPPLITRDIHLLDQVFLI</sequence>
<dbReference type="InterPro" id="IPR058512">
    <property type="entry name" value="DUF8199"/>
</dbReference>
<protein>
    <submittedName>
        <fullName evidence="1">Uncharacterized protein</fullName>
    </submittedName>
</protein>
<evidence type="ECO:0000313" key="1">
    <source>
        <dbReference type="EMBL" id="TMU55820.1"/>
    </source>
</evidence>
<dbReference type="InterPro" id="IPR058060">
    <property type="entry name" value="HYC_CC_PP"/>
</dbReference>
<proteinExistence type="predicted"/>
<dbReference type="Pfam" id="PF26622">
    <property type="entry name" value="DUF8199"/>
    <property type="match status" value="1"/>
</dbReference>
<evidence type="ECO:0000313" key="2">
    <source>
        <dbReference type="Proteomes" id="UP000751614"/>
    </source>
</evidence>
<name>A0ABY2WMJ5_9FLAO</name>
<dbReference type="Proteomes" id="UP000751614">
    <property type="component" value="Unassembled WGS sequence"/>
</dbReference>
<keyword evidence="2" id="KW-1185">Reference proteome</keyword>
<gene>
    <name evidence="1" type="ORF">FGG15_15655</name>
</gene>
<comment type="caution">
    <text evidence="1">The sequence shown here is derived from an EMBL/GenBank/DDBJ whole genome shotgun (WGS) entry which is preliminary data.</text>
</comment>